<accession>A0ABQ4WNL9</accession>
<name>A0ABQ4WNL9_9ASTR</name>
<evidence type="ECO:0000313" key="2">
    <source>
        <dbReference type="EMBL" id="GJS54423.1"/>
    </source>
</evidence>
<protein>
    <submittedName>
        <fullName evidence="2">Uncharacterized protein</fullName>
    </submittedName>
</protein>
<dbReference type="EMBL" id="BQNB010008796">
    <property type="protein sequence ID" value="GJS54423.1"/>
    <property type="molecule type" value="Genomic_DNA"/>
</dbReference>
<gene>
    <name evidence="2" type="ORF">Tco_0627785</name>
</gene>
<reference evidence="2" key="1">
    <citation type="journal article" date="2022" name="Int. J. Mol. Sci.">
        <title>Draft Genome of Tanacetum Coccineum: Genomic Comparison of Closely Related Tanacetum-Family Plants.</title>
        <authorList>
            <person name="Yamashiro T."/>
            <person name="Shiraishi A."/>
            <person name="Nakayama K."/>
            <person name="Satake H."/>
        </authorList>
    </citation>
    <scope>NUCLEOTIDE SEQUENCE</scope>
</reference>
<comment type="caution">
    <text evidence="2">The sequence shown here is derived from an EMBL/GenBank/DDBJ whole genome shotgun (WGS) entry which is preliminary data.</text>
</comment>
<feature type="region of interest" description="Disordered" evidence="1">
    <location>
        <begin position="14"/>
        <end position="33"/>
    </location>
</feature>
<evidence type="ECO:0000256" key="1">
    <source>
        <dbReference type="SAM" id="MobiDB-lite"/>
    </source>
</evidence>
<sequence length="228" mass="24852">MELNGKVLVLQVQHQASDQSKIPPVESVEDTASPREILQENLKRLGSRDQLRTASPPLPLSSPLPLSPPIILPHTRASMVLMSAAAPSTYILTPRSRTPPSGTPPILPIPLPTSSLPLPLPSTNRRVDVPEVVLPPWKRLCIALGPRYEFGECSSSAAARSTGGFRANYSFVGTLDAEIRRDPDREVDYEITDLPVRVSSAHCASCRTTNVYHVGFGMLRVRTSSRAM</sequence>
<reference evidence="2" key="2">
    <citation type="submission" date="2022-01" db="EMBL/GenBank/DDBJ databases">
        <authorList>
            <person name="Yamashiro T."/>
            <person name="Shiraishi A."/>
            <person name="Satake H."/>
            <person name="Nakayama K."/>
        </authorList>
    </citation>
    <scope>NUCLEOTIDE SEQUENCE</scope>
</reference>
<organism evidence="2 3">
    <name type="scientific">Tanacetum coccineum</name>
    <dbReference type="NCBI Taxonomy" id="301880"/>
    <lineage>
        <taxon>Eukaryota</taxon>
        <taxon>Viridiplantae</taxon>
        <taxon>Streptophyta</taxon>
        <taxon>Embryophyta</taxon>
        <taxon>Tracheophyta</taxon>
        <taxon>Spermatophyta</taxon>
        <taxon>Magnoliopsida</taxon>
        <taxon>eudicotyledons</taxon>
        <taxon>Gunneridae</taxon>
        <taxon>Pentapetalae</taxon>
        <taxon>asterids</taxon>
        <taxon>campanulids</taxon>
        <taxon>Asterales</taxon>
        <taxon>Asteraceae</taxon>
        <taxon>Asteroideae</taxon>
        <taxon>Anthemideae</taxon>
        <taxon>Anthemidinae</taxon>
        <taxon>Tanacetum</taxon>
    </lineage>
</organism>
<evidence type="ECO:0000313" key="3">
    <source>
        <dbReference type="Proteomes" id="UP001151760"/>
    </source>
</evidence>
<dbReference type="Proteomes" id="UP001151760">
    <property type="component" value="Unassembled WGS sequence"/>
</dbReference>
<keyword evidence="3" id="KW-1185">Reference proteome</keyword>
<proteinExistence type="predicted"/>